<gene>
    <name evidence="4" type="ORF">DIT68_06300</name>
</gene>
<dbReference type="EMBL" id="QFRJ01000003">
    <property type="protein sequence ID" value="PWH86162.1"/>
    <property type="molecule type" value="Genomic_DNA"/>
</dbReference>
<organism evidence="4 5">
    <name type="scientific">Brumimicrobium oceani</name>
    <dbReference type="NCBI Taxonomy" id="2100725"/>
    <lineage>
        <taxon>Bacteria</taxon>
        <taxon>Pseudomonadati</taxon>
        <taxon>Bacteroidota</taxon>
        <taxon>Flavobacteriia</taxon>
        <taxon>Flavobacteriales</taxon>
        <taxon>Crocinitomicaceae</taxon>
        <taxon>Brumimicrobium</taxon>
    </lineage>
</organism>
<feature type="transmembrane region" description="Helical" evidence="1">
    <location>
        <begin position="12"/>
        <end position="36"/>
    </location>
</feature>
<sequence>MAKIKLKRASNKAYYGIITAIALAVLILINIIVSFVDFRADFTGDQRYSLTDSSINFLKSDTILTDKILFKIYLEGEFPAEIKRLQTAVRDKLDEFKYYAGAKIQYEFINPNKGSIEDQEALKEQLFNKGQGIRPIDITYRSQGASNIIEIFPGAIVEYRGTTIDHIRFLEGGQYRLDARLNDLVQKGINSLEYKFMRVLAKATRTEKKKLAFVHGHGELGIPYTQGARRNIEDSYLIDDVIIDGQLNALDVYDGIIIAEPKEKFSGKDKFIIDQYLMQGGNIMVFNNPLEINNDTIRRTGKTHSVRKRTGIGDLLFDYGIKVNEDLVIDANYDAFAMPGIPKGFVNWYFYVRALGTDHPISSMVNPVKLPYVSSLQFVETKNKTKPSVILTSSSNSKSFGNAPLLSIAMETQFGENPIFQEDPNNKNNRSMLGGIVEGEFESAFKNRIISTYSDNPDAKILDKSIAPGKIMVVGNGTFFKNTYYDSVAVPEENRYRYVPRLPRGREIDELFAGRTFGNFEFFENCVDYMLGESTLLSIRSRTIDLHPTDKLKIEKQGAFYKFINIAIPLLFIIVMAVVVFVIRRYKYVKK</sequence>
<evidence type="ECO:0000313" key="4">
    <source>
        <dbReference type="EMBL" id="PWH86162.1"/>
    </source>
</evidence>
<keyword evidence="1" id="KW-0812">Transmembrane</keyword>
<feature type="domain" description="ABC-type uncharacterised transport system" evidence="2">
    <location>
        <begin position="208"/>
        <end position="484"/>
    </location>
</feature>
<dbReference type="InterPro" id="IPR019196">
    <property type="entry name" value="ABC_transp_unknown"/>
</dbReference>
<keyword evidence="1" id="KW-0472">Membrane</keyword>
<dbReference type="Pfam" id="PF09822">
    <property type="entry name" value="ABC_transp_aux"/>
    <property type="match status" value="1"/>
</dbReference>
<feature type="domain" description="DUF7088" evidence="3">
    <location>
        <begin position="45"/>
        <end position="157"/>
    </location>
</feature>
<accession>A0A2U2XED1</accession>
<evidence type="ECO:0000259" key="3">
    <source>
        <dbReference type="Pfam" id="PF23357"/>
    </source>
</evidence>
<protein>
    <submittedName>
        <fullName evidence="4">Uncharacterized protein</fullName>
    </submittedName>
</protein>
<evidence type="ECO:0000313" key="5">
    <source>
        <dbReference type="Proteomes" id="UP000245370"/>
    </source>
</evidence>
<dbReference type="AlphaFoldDB" id="A0A2U2XED1"/>
<dbReference type="InterPro" id="IPR055396">
    <property type="entry name" value="DUF7088"/>
</dbReference>
<reference evidence="4 5" key="2">
    <citation type="submission" date="2018-05" db="EMBL/GenBank/DDBJ databases">
        <authorList>
            <person name="Lanie J.A."/>
            <person name="Ng W.-L."/>
            <person name="Kazmierczak K.M."/>
            <person name="Andrzejewski T.M."/>
            <person name="Davidsen T.M."/>
            <person name="Wayne K.J."/>
            <person name="Tettelin H."/>
            <person name="Glass J.I."/>
            <person name="Rusch D."/>
            <person name="Podicherti R."/>
            <person name="Tsui H.-C.T."/>
            <person name="Winkler M.E."/>
        </authorList>
    </citation>
    <scope>NUCLEOTIDE SEQUENCE [LARGE SCALE GENOMIC DNA]</scope>
    <source>
        <strain evidence="4 5">C305</strain>
    </source>
</reference>
<proteinExistence type="predicted"/>
<evidence type="ECO:0000256" key="1">
    <source>
        <dbReference type="SAM" id="Phobius"/>
    </source>
</evidence>
<keyword evidence="1" id="KW-1133">Transmembrane helix</keyword>
<evidence type="ECO:0000259" key="2">
    <source>
        <dbReference type="Pfam" id="PF09822"/>
    </source>
</evidence>
<dbReference type="Proteomes" id="UP000245370">
    <property type="component" value="Unassembled WGS sequence"/>
</dbReference>
<dbReference type="Pfam" id="PF23357">
    <property type="entry name" value="DUF7088"/>
    <property type="match status" value="1"/>
</dbReference>
<comment type="caution">
    <text evidence="4">The sequence shown here is derived from an EMBL/GenBank/DDBJ whole genome shotgun (WGS) entry which is preliminary data.</text>
</comment>
<feature type="transmembrane region" description="Helical" evidence="1">
    <location>
        <begin position="559"/>
        <end position="583"/>
    </location>
</feature>
<dbReference type="OrthoDB" id="9777219at2"/>
<reference evidence="4 5" key="1">
    <citation type="submission" date="2018-05" db="EMBL/GenBank/DDBJ databases">
        <title>Brumimicrobium oceani sp. nov., isolated from coastal sediment.</title>
        <authorList>
            <person name="Kou Y."/>
        </authorList>
    </citation>
    <scope>NUCLEOTIDE SEQUENCE [LARGE SCALE GENOMIC DNA]</scope>
    <source>
        <strain evidence="4 5">C305</strain>
    </source>
</reference>
<keyword evidence="5" id="KW-1185">Reference proteome</keyword>
<name>A0A2U2XED1_9FLAO</name>
<dbReference type="RefSeq" id="WP_109358971.1">
    <property type="nucleotide sequence ID" value="NZ_QFRJ01000003.1"/>
</dbReference>